<name>A0AAD6R6X0_9ROSI</name>
<accession>A0AAD6R6X0</accession>
<keyword evidence="2" id="KW-1185">Reference proteome</keyword>
<dbReference type="GO" id="GO:0031490">
    <property type="term" value="F:chromatin DNA binding"/>
    <property type="evidence" value="ECO:0007669"/>
    <property type="project" value="InterPro"/>
</dbReference>
<proteinExistence type="predicted"/>
<reference evidence="1" key="1">
    <citation type="journal article" date="2023" name="Mol. Ecol. Resour.">
        <title>Chromosome-level genome assembly of a triploid poplar Populus alba 'Berolinensis'.</title>
        <authorList>
            <person name="Chen S."/>
            <person name="Yu Y."/>
            <person name="Wang X."/>
            <person name="Wang S."/>
            <person name="Zhang T."/>
            <person name="Zhou Y."/>
            <person name="He R."/>
            <person name="Meng N."/>
            <person name="Wang Y."/>
            <person name="Liu W."/>
            <person name="Liu Z."/>
            <person name="Liu J."/>
            <person name="Guo Q."/>
            <person name="Huang H."/>
            <person name="Sederoff R.R."/>
            <person name="Wang G."/>
            <person name="Qu G."/>
            <person name="Chen S."/>
        </authorList>
    </citation>
    <scope>NUCLEOTIDE SEQUENCE</scope>
    <source>
        <strain evidence="1">SC-2020</strain>
    </source>
</reference>
<evidence type="ECO:0000313" key="1">
    <source>
        <dbReference type="EMBL" id="KAJ7002787.1"/>
    </source>
</evidence>
<dbReference type="InterPro" id="IPR044661">
    <property type="entry name" value="MED15a/b/c-like"/>
</dbReference>
<sequence>MKETYFPEINEMYQRIDAKLQQHDFHLQQPKSEQLEKLEVFKAMLERLITFLQLGQLPQPPVPQLQSHENQLNTQLQSMNVQGSIPTVQQNNMSSLQHGSLSSLYGVSMSQLLVGETTGGGFKTLRGDKTQSFISRTRSLQQHKILIHVVSLYI</sequence>
<dbReference type="EMBL" id="JAQIZT010000003">
    <property type="protein sequence ID" value="KAJ7002787.1"/>
    <property type="molecule type" value="Genomic_DNA"/>
</dbReference>
<dbReference type="Proteomes" id="UP001164929">
    <property type="component" value="Chromosome 3"/>
</dbReference>
<gene>
    <name evidence="1" type="ORF">NC653_008103</name>
</gene>
<evidence type="ECO:0000313" key="2">
    <source>
        <dbReference type="Proteomes" id="UP001164929"/>
    </source>
</evidence>
<protein>
    <submittedName>
        <fullName evidence="1">Uncharacterized protein</fullName>
    </submittedName>
</protein>
<dbReference type="GO" id="GO:0003713">
    <property type="term" value="F:transcription coactivator activity"/>
    <property type="evidence" value="ECO:0007669"/>
    <property type="project" value="InterPro"/>
</dbReference>
<dbReference type="PANTHER" id="PTHR33137:SF4">
    <property type="entry name" value="MEDIATOR OF RNA POLYMERASE II TRANSCRIPTION SUBUNIT 15A-RELATED"/>
    <property type="match status" value="1"/>
</dbReference>
<organism evidence="1 2">
    <name type="scientific">Populus alba x Populus x berolinensis</name>
    <dbReference type="NCBI Taxonomy" id="444605"/>
    <lineage>
        <taxon>Eukaryota</taxon>
        <taxon>Viridiplantae</taxon>
        <taxon>Streptophyta</taxon>
        <taxon>Embryophyta</taxon>
        <taxon>Tracheophyta</taxon>
        <taxon>Spermatophyta</taxon>
        <taxon>Magnoliopsida</taxon>
        <taxon>eudicotyledons</taxon>
        <taxon>Gunneridae</taxon>
        <taxon>Pentapetalae</taxon>
        <taxon>rosids</taxon>
        <taxon>fabids</taxon>
        <taxon>Malpighiales</taxon>
        <taxon>Salicaceae</taxon>
        <taxon>Saliceae</taxon>
        <taxon>Populus</taxon>
    </lineage>
</organism>
<dbReference type="PANTHER" id="PTHR33137">
    <property type="entry name" value="MEDIATOR OF RNA POLYMERASE II TRANSCRIPTION SUBUNIT 15A-RELATED"/>
    <property type="match status" value="1"/>
</dbReference>
<comment type="caution">
    <text evidence="1">The sequence shown here is derived from an EMBL/GenBank/DDBJ whole genome shotgun (WGS) entry which is preliminary data.</text>
</comment>
<dbReference type="AlphaFoldDB" id="A0AAD6R6X0"/>